<name>A0ACB1B138_MELEN</name>
<evidence type="ECO:0000313" key="1">
    <source>
        <dbReference type="EMBL" id="CAK5117345.1"/>
    </source>
</evidence>
<comment type="caution">
    <text evidence="1">The sequence shown here is derived from an EMBL/GenBank/DDBJ whole genome shotgun (WGS) entry which is preliminary data.</text>
</comment>
<reference evidence="1" key="1">
    <citation type="submission" date="2023-11" db="EMBL/GenBank/DDBJ databases">
        <authorList>
            <person name="Poullet M."/>
        </authorList>
    </citation>
    <scope>NUCLEOTIDE SEQUENCE</scope>
    <source>
        <strain evidence="1">E1834</strain>
    </source>
</reference>
<proteinExistence type="predicted"/>
<dbReference type="EMBL" id="CAVMJV010000160">
    <property type="protein sequence ID" value="CAK5117345.1"/>
    <property type="molecule type" value="Genomic_DNA"/>
</dbReference>
<accession>A0ACB1B138</accession>
<organism evidence="1 2">
    <name type="scientific">Meloidogyne enterolobii</name>
    <name type="common">Root-knot nematode worm</name>
    <name type="synonym">Meloidogyne mayaguensis</name>
    <dbReference type="NCBI Taxonomy" id="390850"/>
    <lineage>
        <taxon>Eukaryota</taxon>
        <taxon>Metazoa</taxon>
        <taxon>Ecdysozoa</taxon>
        <taxon>Nematoda</taxon>
        <taxon>Chromadorea</taxon>
        <taxon>Rhabditida</taxon>
        <taxon>Tylenchina</taxon>
        <taxon>Tylenchomorpha</taxon>
        <taxon>Tylenchoidea</taxon>
        <taxon>Meloidogynidae</taxon>
        <taxon>Meloidogyninae</taxon>
        <taxon>Meloidogyne</taxon>
    </lineage>
</organism>
<dbReference type="Proteomes" id="UP001497535">
    <property type="component" value="Unassembled WGS sequence"/>
</dbReference>
<evidence type="ECO:0000313" key="2">
    <source>
        <dbReference type="Proteomes" id="UP001497535"/>
    </source>
</evidence>
<keyword evidence="2" id="KW-1185">Reference proteome</keyword>
<sequence length="951" mass="107065">MRRDKKDDEAGAGNPYDHLDKATVVQETRAFNETPINARKCRPILCKLLYLIQHGETIGKTEATDTFFAITKLWQAKDVTLRMLVYLAIKELCTISSDVIIVTSSLTKDMTGREDVYRPSAIRALCRILTDTGMLQAIERYMKQAIVDKVPSVSSAALVSSLHLMKRSPDVVRRWANEVQEAVSSDNHMVQFHALSLLYQIRSSDRLAILKMVQKFSKSGLRSPLAICYLIRIAAKLVEEDDGSDRIAFQFIESCLRNKHEMVVYEAASAIVRMPSISRLVLIRFKDRMLTGCVGIMVSVIDSLRSRGYSVRILLPPNNFYFVKFSFLTFLYIFFLISNHLKKIFSGELASAISVLQIFLSSPKSALRFAAVRTLNRISINYPQAVISCNVDLEQLITDQNRSIATLAITTLLKTGAEASVERLMKQIGTFVSEISDEFKIVVIEAIRSLCVRYPRKHATLMNFLASMLRDEGGFEYKKAIVDTIIAIVEDNSNAKDLGLSHLCEFIEDCEHAALATKVLHLLGREGPTTNHPARYIRFIYNRVILETTQVRAAAVTALAKFGAECPKLRPNIIILLKRCLLDTDDEVRDRATLYLSILKSEDQTAIVTYILDTLKVSIAGLQHSLEKYVQNEHFEEPFDIKQVPLSLEPLTNNAKKEKKSTMLIEEPIKKESKASRMEIFAAQISAIPQFEKLGPLFKSSPTFELTESVTEYNVSCVKHVFNDYVLLQFDCRNTVNDQLLEDVYVHLEPQDEPDDESDNWQIELNLPIKSLPVSKTDVNYVLLKMPEDGRLTGTFNATLKFKVRDVDPATGEPESEEFYADVYALESIEVTIADYLLPILPKGSFSTAWEALTDKYEVDETYALSTVNTLEDAVKNLLKCIGLLPVEHSERVPEGKSSHTLLLSGIFRGGINVLCRIRMALDPSDQTVTINLAVRSTDETVSLMIGNIIE</sequence>
<protein>
    <submittedName>
        <fullName evidence="1">Uncharacterized protein</fullName>
    </submittedName>
</protein>
<gene>
    <name evidence="1" type="ORF">MENTE1834_LOCUS46018</name>
</gene>